<reference evidence="13 14" key="1">
    <citation type="journal article" date="2012" name="Science">
        <title>The Paleozoic origin of enzymatic lignin decomposition reconstructed from 31 fungal genomes.</title>
        <authorList>
            <person name="Floudas D."/>
            <person name="Binder M."/>
            <person name="Riley R."/>
            <person name="Barry K."/>
            <person name="Blanchette R.A."/>
            <person name="Henrissat B."/>
            <person name="Martinez A.T."/>
            <person name="Otillar R."/>
            <person name="Spatafora J.W."/>
            <person name="Yadav J.S."/>
            <person name="Aerts A."/>
            <person name="Benoit I."/>
            <person name="Boyd A."/>
            <person name="Carlson A."/>
            <person name="Copeland A."/>
            <person name="Coutinho P.M."/>
            <person name="de Vries R.P."/>
            <person name="Ferreira P."/>
            <person name="Findley K."/>
            <person name="Foster B."/>
            <person name="Gaskell J."/>
            <person name="Glotzer D."/>
            <person name="Gorecki P."/>
            <person name="Heitman J."/>
            <person name="Hesse C."/>
            <person name="Hori C."/>
            <person name="Igarashi K."/>
            <person name="Jurgens J.A."/>
            <person name="Kallen N."/>
            <person name="Kersten P."/>
            <person name="Kohler A."/>
            <person name="Kuees U."/>
            <person name="Kumar T.K.A."/>
            <person name="Kuo A."/>
            <person name="LaButti K."/>
            <person name="Larrondo L.F."/>
            <person name="Lindquist E."/>
            <person name="Ling A."/>
            <person name="Lombard V."/>
            <person name="Lucas S."/>
            <person name="Lundell T."/>
            <person name="Martin R."/>
            <person name="McLaughlin D.J."/>
            <person name="Morgenstern I."/>
            <person name="Morin E."/>
            <person name="Murat C."/>
            <person name="Nagy L.G."/>
            <person name="Nolan M."/>
            <person name="Ohm R.A."/>
            <person name="Patyshakuliyeva A."/>
            <person name="Rokas A."/>
            <person name="Ruiz-Duenas F.J."/>
            <person name="Sabat G."/>
            <person name="Salamov A."/>
            <person name="Samejima M."/>
            <person name="Schmutz J."/>
            <person name="Slot J.C."/>
            <person name="St John F."/>
            <person name="Stenlid J."/>
            <person name="Sun H."/>
            <person name="Sun S."/>
            <person name="Syed K."/>
            <person name="Tsang A."/>
            <person name="Wiebenga A."/>
            <person name="Young D."/>
            <person name="Pisabarro A."/>
            <person name="Eastwood D.C."/>
            <person name="Martin F."/>
            <person name="Cullen D."/>
            <person name="Grigoriev I.V."/>
            <person name="Hibbett D.S."/>
        </authorList>
    </citation>
    <scope>NUCLEOTIDE SEQUENCE</scope>
    <source>
        <strain evidence="14">FP-58527</strain>
    </source>
</reference>
<feature type="domain" description="TFIIF beta subunit HTH" evidence="11">
    <location>
        <begin position="222"/>
        <end position="286"/>
    </location>
</feature>
<evidence type="ECO:0000313" key="14">
    <source>
        <dbReference type="Proteomes" id="UP000015241"/>
    </source>
</evidence>
<evidence type="ECO:0000313" key="13">
    <source>
        <dbReference type="EMBL" id="EPT05474.1"/>
    </source>
</evidence>
<feature type="region of interest" description="Disordered" evidence="10">
    <location>
        <begin position="1"/>
        <end position="36"/>
    </location>
</feature>
<dbReference type="EMBL" id="KE504123">
    <property type="protein sequence ID" value="EPT05474.1"/>
    <property type="molecule type" value="Genomic_DNA"/>
</dbReference>
<dbReference type="GO" id="GO:0005674">
    <property type="term" value="C:transcription factor TFIIF complex"/>
    <property type="evidence" value="ECO:0007669"/>
    <property type="project" value="InterPro"/>
</dbReference>
<evidence type="ECO:0000256" key="5">
    <source>
        <dbReference type="ARBA" id="ARBA00023125"/>
    </source>
</evidence>
<dbReference type="InterPro" id="IPR040450">
    <property type="entry name" value="TFIIF_beta_HTH"/>
</dbReference>
<dbReference type="OrthoDB" id="449280at2759"/>
<dbReference type="HOGENOM" id="CLU_047858_2_0_1"/>
<accession>S8ER41</accession>
<feature type="domain" description="TFIIF beta subunit N-terminal" evidence="12">
    <location>
        <begin position="41"/>
        <end position="127"/>
    </location>
</feature>
<evidence type="ECO:0000256" key="10">
    <source>
        <dbReference type="SAM" id="MobiDB-lite"/>
    </source>
</evidence>
<evidence type="ECO:0000256" key="7">
    <source>
        <dbReference type="ARBA" id="ARBA00023242"/>
    </source>
</evidence>
<dbReference type="Proteomes" id="UP000015241">
    <property type="component" value="Unassembled WGS sequence"/>
</dbReference>
<name>S8ER41_FOMSC</name>
<evidence type="ECO:0000256" key="8">
    <source>
        <dbReference type="ARBA" id="ARBA00081473"/>
    </source>
</evidence>
<dbReference type="InterPro" id="IPR036390">
    <property type="entry name" value="WH_DNA-bd_sf"/>
</dbReference>
<gene>
    <name evidence="13" type="ORF">FOMPIDRAFT_1027109</name>
</gene>
<evidence type="ECO:0000256" key="2">
    <source>
        <dbReference type="ARBA" id="ARBA00009543"/>
    </source>
</evidence>
<evidence type="ECO:0000256" key="3">
    <source>
        <dbReference type="ARBA" id="ARBA00021453"/>
    </source>
</evidence>
<dbReference type="STRING" id="743788.S8ER41"/>
<dbReference type="InterPro" id="IPR040504">
    <property type="entry name" value="TFIIF_beta_N"/>
</dbReference>
<dbReference type="eggNOG" id="KOG2905">
    <property type="taxonomic scope" value="Eukaryota"/>
</dbReference>
<feature type="compositionally biased region" description="Acidic residues" evidence="10">
    <location>
        <begin position="24"/>
        <end position="34"/>
    </location>
</feature>
<dbReference type="InterPro" id="IPR011039">
    <property type="entry name" value="TFIIF_interaction"/>
</dbReference>
<evidence type="ECO:0000259" key="11">
    <source>
        <dbReference type="Pfam" id="PF02270"/>
    </source>
</evidence>
<dbReference type="CDD" id="cd07980">
    <property type="entry name" value="TFIIF_beta"/>
    <property type="match status" value="1"/>
</dbReference>
<dbReference type="GO" id="GO:0006367">
    <property type="term" value="P:transcription initiation at RNA polymerase II promoter"/>
    <property type="evidence" value="ECO:0007669"/>
    <property type="project" value="InterPro"/>
</dbReference>
<dbReference type="SUPFAM" id="SSF50916">
    <property type="entry name" value="Rap30/74 interaction domains"/>
    <property type="match status" value="1"/>
</dbReference>
<evidence type="ECO:0000256" key="6">
    <source>
        <dbReference type="ARBA" id="ARBA00023163"/>
    </source>
</evidence>
<keyword evidence="14" id="KW-1185">Reference proteome</keyword>
<dbReference type="GO" id="GO:0003677">
    <property type="term" value="F:DNA binding"/>
    <property type="evidence" value="ECO:0007669"/>
    <property type="project" value="UniProtKB-KW"/>
</dbReference>
<comment type="similarity">
    <text evidence="2">Belongs to the TFIIF beta subunit family.</text>
</comment>
<keyword evidence="7" id="KW-0539">Nucleus</keyword>
<organism evidence="13 14">
    <name type="scientific">Fomitopsis schrenkii</name>
    <name type="common">Brown rot fungus</name>
    <dbReference type="NCBI Taxonomy" id="2126942"/>
    <lineage>
        <taxon>Eukaryota</taxon>
        <taxon>Fungi</taxon>
        <taxon>Dikarya</taxon>
        <taxon>Basidiomycota</taxon>
        <taxon>Agaricomycotina</taxon>
        <taxon>Agaricomycetes</taxon>
        <taxon>Polyporales</taxon>
        <taxon>Fomitopsis</taxon>
    </lineage>
</organism>
<proteinExistence type="inferred from homology"/>
<evidence type="ECO:0000256" key="9">
    <source>
        <dbReference type="ARBA" id="ARBA00081863"/>
    </source>
</evidence>
<keyword evidence="5" id="KW-0238">DNA-binding</keyword>
<evidence type="ECO:0000256" key="4">
    <source>
        <dbReference type="ARBA" id="ARBA00023015"/>
    </source>
</evidence>
<keyword evidence="4" id="KW-0805">Transcription regulation</keyword>
<dbReference type="AlphaFoldDB" id="S8ER41"/>
<protein>
    <recommendedName>
        <fullName evidence="3">Transcription initiation factor IIF subunit beta</fullName>
    </recommendedName>
    <alternativeName>
        <fullName evidence="9">TFIIF medium subunit</fullName>
    </alternativeName>
    <alternativeName>
        <fullName evidence="8">TFIIF-beta</fullName>
    </alternativeName>
</protein>
<evidence type="ECO:0000259" key="12">
    <source>
        <dbReference type="Pfam" id="PF17683"/>
    </source>
</evidence>
<dbReference type="FunCoup" id="S8ER41">
    <property type="interactions" value="475"/>
</dbReference>
<feature type="region of interest" description="Disordered" evidence="10">
    <location>
        <begin position="285"/>
        <end position="336"/>
    </location>
</feature>
<sequence length="336" mass="37861">MEEPVVGEEEDKKQFDAINGGQDAETEPDPDESLIMDSGNGRVWLVKIPKYLMERWLSVREDNVHLATIRVYHGSKSASGKSPRILLTLPADPNHPATGEFAGDVYEMDMVQESVENQVVIAEREKEPPPVPGTRARTTVLTGRVKHECNLRPMFSDRYRQRLKMRTIAANTPRKQIMRIEDAGVGGRGNINMLTSGVANTTPLSLGRRPKPGKGQQFERMARMPRNQLLDELFRHFQERERWSIKVLRDRTQQPEAYLKEVLGEIADLNRSGEFNGTWELKPNFRGEGVKAEQVPGTSGVPPDAGMAGDGVKYEDDDDEDDDDDDDDDEDMEEVS</sequence>
<dbReference type="InParanoid" id="S8ER41"/>
<evidence type="ECO:0000256" key="1">
    <source>
        <dbReference type="ARBA" id="ARBA00004123"/>
    </source>
</evidence>
<dbReference type="Pfam" id="PF17683">
    <property type="entry name" value="TFIIF_beta_N"/>
    <property type="match status" value="1"/>
</dbReference>
<dbReference type="Pfam" id="PF02270">
    <property type="entry name" value="TFIIF_beta"/>
    <property type="match status" value="1"/>
</dbReference>
<dbReference type="FunFam" id="1.10.10.10:FF:000035">
    <property type="entry name" value="General transcription factor IIF subunit 2"/>
    <property type="match status" value="1"/>
</dbReference>
<dbReference type="PANTHER" id="PTHR10445">
    <property type="entry name" value="GENERAL TRANSCRIPTION FACTOR IIF SUBUNIT 2"/>
    <property type="match status" value="1"/>
</dbReference>
<comment type="subcellular location">
    <subcellularLocation>
        <location evidence="1">Nucleus</location>
    </subcellularLocation>
</comment>
<dbReference type="InterPro" id="IPR036388">
    <property type="entry name" value="WH-like_DNA-bd_sf"/>
</dbReference>
<dbReference type="InterPro" id="IPR003196">
    <property type="entry name" value="TFIIF_beta"/>
</dbReference>
<dbReference type="Gene3D" id="1.10.10.10">
    <property type="entry name" value="Winged helix-like DNA-binding domain superfamily/Winged helix DNA-binding domain"/>
    <property type="match status" value="1"/>
</dbReference>
<keyword evidence="6" id="KW-0804">Transcription</keyword>
<feature type="compositionally biased region" description="Acidic residues" evidence="10">
    <location>
        <begin position="315"/>
        <end position="336"/>
    </location>
</feature>
<dbReference type="PANTHER" id="PTHR10445:SF0">
    <property type="entry name" value="GENERAL TRANSCRIPTION FACTOR IIF SUBUNIT 2"/>
    <property type="match status" value="1"/>
</dbReference>
<dbReference type="SUPFAM" id="SSF46785">
    <property type="entry name" value="Winged helix' DNA-binding domain"/>
    <property type="match status" value="1"/>
</dbReference>